<dbReference type="InterPro" id="IPR047216">
    <property type="entry name" value="Endonuclease_DUF559_bact"/>
</dbReference>
<evidence type="ECO:0000313" key="3">
    <source>
        <dbReference type="Proteomes" id="UP000245533"/>
    </source>
</evidence>
<accession>A0A316TMX7</accession>
<gene>
    <name evidence="2" type="ORF">DDZ15_16195</name>
</gene>
<comment type="caution">
    <text evidence="2">The sequence shown here is derived from an EMBL/GenBank/DDBJ whole genome shotgun (WGS) entry which is preliminary data.</text>
</comment>
<feature type="domain" description="DUF559" evidence="1">
    <location>
        <begin position="9"/>
        <end position="112"/>
    </location>
</feature>
<keyword evidence="2" id="KW-0808">Transferase</keyword>
<dbReference type="GO" id="GO:0032259">
    <property type="term" value="P:methylation"/>
    <property type="evidence" value="ECO:0007669"/>
    <property type="project" value="UniProtKB-KW"/>
</dbReference>
<dbReference type="SUPFAM" id="SSF52980">
    <property type="entry name" value="Restriction endonuclease-like"/>
    <property type="match status" value="1"/>
</dbReference>
<protein>
    <submittedName>
        <fullName evidence="2">DNA methylase</fullName>
    </submittedName>
</protein>
<dbReference type="PANTHER" id="PTHR38590">
    <property type="entry name" value="BLL0828 PROTEIN"/>
    <property type="match status" value="1"/>
</dbReference>
<dbReference type="GO" id="GO:0008168">
    <property type="term" value="F:methyltransferase activity"/>
    <property type="evidence" value="ECO:0007669"/>
    <property type="project" value="UniProtKB-KW"/>
</dbReference>
<dbReference type="EMBL" id="QGGB01000012">
    <property type="protein sequence ID" value="PWN05128.1"/>
    <property type="molecule type" value="Genomic_DNA"/>
</dbReference>
<dbReference type="Gene3D" id="3.40.960.10">
    <property type="entry name" value="VSR Endonuclease"/>
    <property type="match status" value="1"/>
</dbReference>
<dbReference type="OrthoDB" id="9798754at2"/>
<dbReference type="PANTHER" id="PTHR38590:SF1">
    <property type="entry name" value="BLL0828 PROTEIN"/>
    <property type="match status" value="1"/>
</dbReference>
<dbReference type="AlphaFoldDB" id="A0A316TMX7"/>
<reference evidence="2 3" key="1">
    <citation type="submission" date="2018-05" db="EMBL/GenBank/DDBJ databases">
        <title>Rhodohalobacter halophilus gen. nov., sp. nov., a moderately halophilic member of the family Balneolaceae.</title>
        <authorList>
            <person name="Liu Z.-W."/>
        </authorList>
    </citation>
    <scope>NUCLEOTIDE SEQUENCE [LARGE SCALE GENOMIC DNA]</scope>
    <source>
        <strain evidence="2 3">8A47</strain>
    </source>
</reference>
<evidence type="ECO:0000259" key="1">
    <source>
        <dbReference type="Pfam" id="PF04480"/>
    </source>
</evidence>
<dbReference type="RefSeq" id="WP_109648204.1">
    <property type="nucleotide sequence ID" value="NZ_QGGB01000012.1"/>
</dbReference>
<sequence length="127" mass="15151">MKIYYNPKLKPLARKLRNNSTLAEILLWEEIKSDKMLGYCFLRQKPIGNFIVDFFCNKLKLVIEIDGDSHNEESFQKDMTRQHWLESIGLTVLRFDDIEVKKDMNNVLMSIEGWVRDYEESKGIFRE</sequence>
<dbReference type="InterPro" id="IPR011335">
    <property type="entry name" value="Restrct_endonuc-II-like"/>
</dbReference>
<dbReference type="CDD" id="cd01038">
    <property type="entry name" value="Endonuclease_DUF559"/>
    <property type="match status" value="1"/>
</dbReference>
<name>A0A316TMX7_9BACT</name>
<keyword evidence="2" id="KW-0489">Methyltransferase</keyword>
<evidence type="ECO:0000313" key="2">
    <source>
        <dbReference type="EMBL" id="PWN05128.1"/>
    </source>
</evidence>
<dbReference type="Proteomes" id="UP000245533">
    <property type="component" value="Unassembled WGS sequence"/>
</dbReference>
<keyword evidence="3" id="KW-1185">Reference proteome</keyword>
<organism evidence="2 3">
    <name type="scientific">Rhodohalobacter mucosus</name>
    <dbReference type="NCBI Taxonomy" id="2079485"/>
    <lineage>
        <taxon>Bacteria</taxon>
        <taxon>Pseudomonadati</taxon>
        <taxon>Balneolota</taxon>
        <taxon>Balneolia</taxon>
        <taxon>Balneolales</taxon>
        <taxon>Balneolaceae</taxon>
        <taxon>Rhodohalobacter</taxon>
    </lineage>
</organism>
<dbReference type="Pfam" id="PF04480">
    <property type="entry name" value="DUF559"/>
    <property type="match status" value="1"/>
</dbReference>
<proteinExistence type="predicted"/>
<dbReference type="InterPro" id="IPR007569">
    <property type="entry name" value="DUF559"/>
</dbReference>